<organism evidence="2 3">
    <name type="scientific">Rhodopseudomonas palustris (strain ATCC BAA-98 / CGA009)</name>
    <dbReference type="NCBI Taxonomy" id="258594"/>
    <lineage>
        <taxon>Bacteria</taxon>
        <taxon>Pseudomonadati</taxon>
        <taxon>Pseudomonadota</taxon>
        <taxon>Alphaproteobacteria</taxon>
        <taxon>Hyphomicrobiales</taxon>
        <taxon>Nitrobacteraceae</taxon>
        <taxon>Rhodopseudomonas</taxon>
    </lineage>
</organism>
<dbReference type="SUPFAM" id="SSF49899">
    <property type="entry name" value="Concanavalin A-like lectins/glucanases"/>
    <property type="match status" value="1"/>
</dbReference>
<dbReference type="KEGG" id="rpa:TX73_021060"/>
<dbReference type="InterPro" id="IPR013320">
    <property type="entry name" value="ConA-like_dom_sf"/>
</dbReference>
<evidence type="ECO:0000313" key="2">
    <source>
        <dbReference type="EMBL" id="WCL94252.1"/>
    </source>
</evidence>
<feature type="transmembrane region" description="Helical" evidence="1">
    <location>
        <begin position="333"/>
        <end position="353"/>
    </location>
</feature>
<feature type="transmembrane region" description="Helical" evidence="1">
    <location>
        <begin position="305"/>
        <end position="326"/>
    </location>
</feature>
<feature type="transmembrane region" description="Helical" evidence="1">
    <location>
        <begin position="359"/>
        <end position="376"/>
    </location>
</feature>
<dbReference type="AlphaFoldDB" id="A0AAE9Y3N5"/>
<feature type="transmembrane region" description="Helical" evidence="1">
    <location>
        <begin position="439"/>
        <end position="459"/>
    </location>
</feature>
<feature type="transmembrane region" description="Helical" evidence="1">
    <location>
        <begin position="511"/>
        <end position="530"/>
    </location>
</feature>
<protein>
    <submittedName>
        <fullName evidence="2">Uncharacterized protein</fullName>
    </submittedName>
</protein>
<gene>
    <name evidence="2" type="ORF">TX73_021060</name>
</gene>
<sequence>MNRLFFTAAFMKCRIRCFLFTLFILAVFAYVSASSFWQAPEAEVSLRIDHLAPPMAILPQANAPRIGSINSFRIAFEILARDDYYDNLLQTSDVQGFRLELRHPRELYLVFSSNEILLSNSFSTAEWHSIEIHFDESKGLSVTLDGKFVFHRTTNDLSRHDLSFDELIAGTGFNRKRTLQGEIKDFFFEAEYKPITKTSQAVKVVSAVAAALSLIGLLWRRPLGAKLPDRAWGRWLAPLLTACPVLVYQLSYFNAFYPVTEGWFSAYAHLINLGDAPYRDFELLIPPAYPYSVAFLQDLFGSSIIALRTVGVALMCGISIALFFILQFGFNRYIAAITATYGTIYYQSGNAFINYDYTQVVTFFMLSGAALLIGYAKTLFSPNRAPEKLRLMCFFAGTMLALAVLTKHSNATVCTATLGVGMLLVMARAGDFSSRLKEIAAGCLGFASPLLIILITLWYQDTLPLFFAQVLSDAAAAKGGAAGILSNAPRSFYRGLSADLIFDLFEHSGKVLLATCLVGCIVLSLERILYRRQIRFHWSDWYPHHTSRNTLTVNLALTSATMLVMCVWVERSGLCHDCFKFVNIDTWVQGDSIPASILLTAFGIVVSLPIFMYRPSSTSAFWLVVSTFGIGLAWGNGTSAGFSEVGAFLGVSLAVGAALSVGRGLSLPSLISLALIVSASDYLIDKKYTRPYDWWGVSTASVRGTSCGATSGVLEGMCVPSDTLSRIEDITSSIVSNSSPEDAVYIYPHTPIFYLLSNRRPYHGAVVSWPDFMSMRAALSVTSDLLSSPPKVLVVAELAPGVLEAHERLFRNGAPSPQRAILAAIEALKNDDIVEKILNISDVNGLTISVYRLKHTIDGRHIPIESRGRD</sequence>
<feature type="transmembrane region" description="Helical" evidence="1">
    <location>
        <begin position="388"/>
        <end position="404"/>
    </location>
</feature>
<proteinExistence type="predicted"/>
<feature type="transmembrane region" description="Helical" evidence="1">
    <location>
        <begin position="231"/>
        <end position="250"/>
    </location>
</feature>
<dbReference type="EMBL" id="CP116810">
    <property type="protein sequence ID" value="WCL94252.1"/>
    <property type="molecule type" value="Genomic_DNA"/>
</dbReference>
<keyword evidence="3" id="KW-1185">Reference proteome</keyword>
<reference evidence="2 3" key="1">
    <citation type="journal article" date="2004" name="Nat. Biotechnol.">
        <title>Complete genome sequence of the metabolically versatile photosynthetic bacterium Rhodopseudomonas palustris.</title>
        <authorList>
            <person name="Larimer F.W."/>
            <person name="Chain P."/>
            <person name="Hauser L."/>
            <person name="Lamerdin J."/>
            <person name="Malfatti S."/>
            <person name="Do L."/>
            <person name="Land M.L."/>
            <person name="Pelletier D.A."/>
            <person name="Beatty J.T."/>
            <person name="Lang A.S."/>
            <person name="Tabita F.R."/>
            <person name="Gibson J.L."/>
            <person name="Hanson T.E."/>
            <person name="Bobst C."/>
            <person name="Torres J.L."/>
            <person name="Peres C."/>
            <person name="Harrison F.H."/>
            <person name="Gibson J."/>
            <person name="Harwood C.S."/>
        </authorList>
    </citation>
    <scope>NUCLEOTIDE SEQUENCE [LARGE SCALE GENOMIC DNA]</scope>
    <source>
        <strain evidence="3">ATCC BAA-98 / CGA009</strain>
    </source>
</reference>
<evidence type="ECO:0000256" key="1">
    <source>
        <dbReference type="SAM" id="Phobius"/>
    </source>
</evidence>
<feature type="transmembrane region" description="Helical" evidence="1">
    <location>
        <begin position="410"/>
        <end position="427"/>
    </location>
</feature>
<feature type="transmembrane region" description="Helical" evidence="1">
    <location>
        <begin position="593"/>
        <end position="613"/>
    </location>
</feature>
<keyword evidence="1" id="KW-1133">Transmembrane helix</keyword>
<dbReference type="Proteomes" id="UP000001426">
    <property type="component" value="Chromosome"/>
</dbReference>
<dbReference type="RefSeq" id="WP_042441266.1">
    <property type="nucleotide sequence ID" value="NZ_CP116810.1"/>
</dbReference>
<keyword evidence="1" id="KW-0472">Membrane</keyword>
<name>A0AAE9Y3N5_RHOPA</name>
<feature type="transmembrane region" description="Helical" evidence="1">
    <location>
        <begin position="649"/>
        <end position="677"/>
    </location>
</feature>
<dbReference type="GeneID" id="66895184"/>
<feature type="transmembrane region" description="Helical" evidence="1">
    <location>
        <begin position="620"/>
        <end position="637"/>
    </location>
</feature>
<feature type="transmembrane region" description="Helical" evidence="1">
    <location>
        <begin position="201"/>
        <end position="219"/>
    </location>
</feature>
<evidence type="ECO:0000313" key="3">
    <source>
        <dbReference type="Proteomes" id="UP000001426"/>
    </source>
</evidence>
<accession>A0AAE9Y3N5</accession>
<feature type="transmembrane region" description="Helical" evidence="1">
    <location>
        <begin position="551"/>
        <end position="573"/>
    </location>
</feature>
<keyword evidence="1" id="KW-0812">Transmembrane</keyword>